<evidence type="ECO:0000313" key="6">
    <source>
        <dbReference type="Proteomes" id="UP001239445"/>
    </source>
</evidence>
<dbReference type="Pfam" id="PF04082">
    <property type="entry name" value="Fungal_trans"/>
    <property type="match status" value="1"/>
</dbReference>
<dbReference type="GO" id="GO:0008270">
    <property type="term" value="F:zinc ion binding"/>
    <property type="evidence" value="ECO:0007669"/>
    <property type="project" value="InterPro"/>
</dbReference>
<keyword evidence="2" id="KW-0539">Nucleus</keyword>
<evidence type="ECO:0000313" key="5">
    <source>
        <dbReference type="EMBL" id="KAK1760212.1"/>
    </source>
</evidence>
<feature type="domain" description="Zn(2)-C6 fungal-type" evidence="4">
    <location>
        <begin position="48"/>
        <end position="78"/>
    </location>
</feature>
<dbReference type="CDD" id="cd00067">
    <property type="entry name" value="GAL4"/>
    <property type="match status" value="1"/>
</dbReference>
<dbReference type="Gene3D" id="4.10.240.10">
    <property type="entry name" value="Zn(2)-C6 fungal-type DNA-binding domain"/>
    <property type="match status" value="1"/>
</dbReference>
<feature type="region of interest" description="Disordered" evidence="3">
    <location>
        <begin position="689"/>
        <end position="733"/>
    </location>
</feature>
<dbReference type="GO" id="GO:0006351">
    <property type="term" value="P:DNA-templated transcription"/>
    <property type="evidence" value="ECO:0007669"/>
    <property type="project" value="InterPro"/>
</dbReference>
<dbReference type="GO" id="GO:0003677">
    <property type="term" value="F:DNA binding"/>
    <property type="evidence" value="ECO:0007669"/>
    <property type="project" value="InterPro"/>
</dbReference>
<organism evidence="5 6">
    <name type="scientific">Echria macrotheca</name>
    <dbReference type="NCBI Taxonomy" id="438768"/>
    <lineage>
        <taxon>Eukaryota</taxon>
        <taxon>Fungi</taxon>
        <taxon>Dikarya</taxon>
        <taxon>Ascomycota</taxon>
        <taxon>Pezizomycotina</taxon>
        <taxon>Sordariomycetes</taxon>
        <taxon>Sordariomycetidae</taxon>
        <taxon>Sordariales</taxon>
        <taxon>Schizotheciaceae</taxon>
        <taxon>Echria</taxon>
    </lineage>
</organism>
<dbReference type="CDD" id="cd12148">
    <property type="entry name" value="fungal_TF_MHR"/>
    <property type="match status" value="1"/>
</dbReference>
<feature type="compositionally biased region" description="Basic and acidic residues" evidence="3">
    <location>
        <begin position="722"/>
        <end position="733"/>
    </location>
</feature>
<sequence>MNNSSANNARFTPARSLLPAFSPLTTAASPTTAQTPALAKRPSPVVSACAVCRKRKSRCSGDRPRCTSCARQKTDCLYDTDDAGETAGQAAKRRLTSLQHRVSAYDRVFAALQSRPESDAASILSRIRQGHDVDAIARHLSHGDLLLQMSLVPESKYRYVFPVVDEMPAYLIRPDNPYLDSIVYEWTARRPRDADRSAGEGSSGVDGGSLHTATEKPHEFYLKPYHAAEVVDVLLSAAQPSKWTEVSTDDVLMRRLLSRYFLVEYGGLTFFQKDYFLQDMVEMRRRLCSSLLVNAALAIACFYEPALSNRAEFWNPDSLGYRFIAEARRLWEIEQGVSKLTTIQAGLVINVIYNICGVDRVGWSYTERAAAMARDLGLLQGLYRGSARLCDAGNFTAWALFNWQAMVSFSFHRPPLLCDPPAFTLPDPAENPAWYGELWIRYSLSEVQYPVQFAHLFKSLSELAVVMNDAASHLFGSPPRNSTAALAALCSRFTNWYNKLPGPLHPRNVALPSQLKLQCVRPHSSLGIHTNRLTTAVYYDVLLDAFGVHPQNMVDHARVCFETLLRLYYLRHGADRLDTTCNAFFLQQGFMCLKDLATHPQSPSVAAWRSTLILAAKCLYDQGGSAHFARVLYQVLHDQMPADAIAELGRFAGTQMSWKDDIHYDEIRTEYVASLNARELIRVGMLIESPQEDLEDESSDEAAPSSSQAFPSDHGYLSQGPSKDDATPIVDRS</sequence>
<dbReference type="Pfam" id="PF00172">
    <property type="entry name" value="Zn_clus"/>
    <property type="match status" value="1"/>
</dbReference>
<gene>
    <name evidence="5" type="ORF">QBC47DRAFT_289520</name>
</gene>
<evidence type="ECO:0000256" key="3">
    <source>
        <dbReference type="SAM" id="MobiDB-lite"/>
    </source>
</evidence>
<evidence type="ECO:0000259" key="4">
    <source>
        <dbReference type="PROSITE" id="PS50048"/>
    </source>
</evidence>
<dbReference type="AlphaFoldDB" id="A0AAJ0FAK8"/>
<proteinExistence type="predicted"/>
<dbReference type="EMBL" id="MU839827">
    <property type="protein sequence ID" value="KAK1760212.1"/>
    <property type="molecule type" value="Genomic_DNA"/>
</dbReference>
<dbReference type="PANTHER" id="PTHR47256">
    <property type="entry name" value="ZN(II)2CYS6 TRANSCRIPTION FACTOR (EUROFUNG)-RELATED"/>
    <property type="match status" value="1"/>
</dbReference>
<evidence type="ECO:0000256" key="2">
    <source>
        <dbReference type="ARBA" id="ARBA00023242"/>
    </source>
</evidence>
<dbReference type="InterPro" id="IPR036864">
    <property type="entry name" value="Zn2-C6_fun-type_DNA-bd_sf"/>
</dbReference>
<reference evidence="5" key="1">
    <citation type="submission" date="2023-06" db="EMBL/GenBank/DDBJ databases">
        <title>Genome-scale phylogeny and comparative genomics of the fungal order Sordariales.</title>
        <authorList>
            <consortium name="Lawrence Berkeley National Laboratory"/>
            <person name="Hensen N."/>
            <person name="Bonometti L."/>
            <person name="Westerberg I."/>
            <person name="Brannstrom I.O."/>
            <person name="Guillou S."/>
            <person name="Cros-Aarteil S."/>
            <person name="Calhoun S."/>
            <person name="Haridas S."/>
            <person name="Kuo A."/>
            <person name="Mondo S."/>
            <person name="Pangilinan J."/>
            <person name="Riley R."/>
            <person name="Labutti K."/>
            <person name="Andreopoulos B."/>
            <person name="Lipzen A."/>
            <person name="Chen C."/>
            <person name="Yanf M."/>
            <person name="Daum C."/>
            <person name="Ng V."/>
            <person name="Clum A."/>
            <person name="Steindorff A."/>
            <person name="Ohm R."/>
            <person name="Martin F."/>
            <person name="Silar P."/>
            <person name="Natvig D."/>
            <person name="Lalanne C."/>
            <person name="Gautier V."/>
            <person name="Ament-Velasquez S.L."/>
            <person name="Kruys A."/>
            <person name="Hutchinson M.I."/>
            <person name="Powell A.J."/>
            <person name="Barry K."/>
            <person name="Miller A.N."/>
            <person name="Grigoriev I.V."/>
            <person name="Debuchy R."/>
            <person name="Gladieux P."/>
            <person name="Thoren M.H."/>
            <person name="Johannesson H."/>
        </authorList>
    </citation>
    <scope>NUCLEOTIDE SEQUENCE</scope>
    <source>
        <strain evidence="5">PSN4</strain>
    </source>
</reference>
<accession>A0AAJ0FAK8</accession>
<dbReference type="PROSITE" id="PS00463">
    <property type="entry name" value="ZN2_CY6_FUNGAL_1"/>
    <property type="match status" value="1"/>
</dbReference>
<dbReference type="InterPro" id="IPR007219">
    <property type="entry name" value="XnlR_reg_dom"/>
</dbReference>
<name>A0AAJ0FAK8_9PEZI</name>
<keyword evidence="6" id="KW-1185">Reference proteome</keyword>
<dbReference type="SUPFAM" id="SSF57701">
    <property type="entry name" value="Zn2/Cys6 DNA-binding domain"/>
    <property type="match status" value="1"/>
</dbReference>
<evidence type="ECO:0000256" key="1">
    <source>
        <dbReference type="ARBA" id="ARBA00022723"/>
    </source>
</evidence>
<dbReference type="PROSITE" id="PS50048">
    <property type="entry name" value="ZN2_CY6_FUNGAL_2"/>
    <property type="match status" value="1"/>
</dbReference>
<dbReference type="InterPro" id="IPR001138">
    <property type="entry name" value="Zn2Cys6_DnaBD"/>
</dbReference>
<feature type="compositionally biased region" description="Acidic residues" evidence="3">
    <location>
        <begin position="690"/>
        <end position="700"/>
    </location>
</feature>
<keyword evidence="1" id="KW-0479">Metal-binding</keyword>
<dbReference type="SMART" id="SM00066">
    <property type="entry name" value="GAL4"/>
    <property type="match status" value="1"/>
</dbReference>
<dbReference type="Proteomes" id="UP001239445">
    <property type="component" value="Unassembled WGS sequence"/>
</dbReference>
<protein>
    <recommendedName>
        <fullName evidence="4">Zn(2)-C6 fungal-type domain-containing protein</fullName>
    </recommendedName>
</protein>
<dbReference type="GO" id="GO:0000981">
    <property type="term" value="F:DNA-binding transcription factor activity, RNA polymerase II-specific"/>
    <property type="evidence" value="ECO:0007669"/>
    <property type="project" value="InterPro"/>
</dbReference>
<comment type="caution">
    <text evidence="5">The sequence shown here is derived from an EMBL/GenBank/DDBJ whole genome shotgun (WGS) entry which is preliminary data.</text>
</comment>
<dbReference type="InterPro" id="IPR053187">
    <property type="entry name" value="Notoamide_regulator"/>
</dbReference>
<dbReference type="PANTHER" id="PTHR47256:SF1">
    <property type="entry name" value="ZN(II)2CYS6 TRANSCRIPTION FACTOR (EUROFUNG)"/>
    <property type="match status" value="1"/>
</dbReference>